<dbReference type="OrthoDB" id="5671023at2"/>
<reference evidence="2 3" key="1">
    <citation type="submission" date="2016-10" db="EMBL/GenBank/DDBJ databases">
        <title>Rodentibacter gen. nov. and new species.</title>
        <authorList>
            <person name="Christensen H."/>
        </authorList>
    </citation>
    <scope>NUCLEOTIDE SEQUENCE [LARGE SCALE GENOMIC DNA]</scope>
    <source>
        <strain evidence="2 3">Ac151</strain>
    </source>
</reference>
<evidence type="ECO:0000313" key="2">
    <source>
        <dbReference type="EMBL" id="OOF59462.1"/>
    </source>
</evidence>
<evidence type="ECO:0000313" key="3">
    <source>
        <dbReference type="Proteomes" id="UP000188602"/>
    </source>
</evidence>
<keyword evidence="1" id="KW-0812">Transmembrane</keyword>
<name>A0A1V3JRN9_9PAST</name>
<dbReference type="AlphaFoldDB" id="A0A1V3JRN9"/>
<comment type="caution">
    <text evidence="2">The sequence shown here is derived from an EMBL/GenBank/DDBJ whole genome shotgun (WGS) entry which is preliminary data.</text>
</comment>
<accession>A0A1V3JRN9</accession>
<keyword evidence="1" id="KW-0472">Membrane</keyword>
<evidence type="ECO:0000256" key="1">
    <source>
        <dbReference type="SAM" id="Phobius"/>
    </source>
</evidence>
<feature type="transmembrane region" description="Helical" evidence="1">
    <location>
        <begin position="40"/>
        <end position="58"/>
    </location>
</feature>
<dbReference type="RefSeq" id="WP_077423185.1">
    <property type="nucleotide sequence ID" value="NZ_MLHQ01000009.1"/>
</dbReference>
<protein>
    <submittedName>
        <fullName evidence="2">Uncharacterized protein</fullName>
    </submittedName>
</protein>
<dbReference type="Proteomes" id="UP000188602">
    <property type="component" value="Unassembled WGS sequence"/>
</dbReference>
<organism evidence="2 3">
    <name type="scientific">Rodentibacter myodis</name>
    <dbReference type="NCBI Taxonomy" id="1907939"/>
    <lineage>
        <taxon>Bacteria</taxon>
        <taxon>Pseudomonadati</taxon>
        <taxon>Pseudomonadota</taxon>
        <taxon>Gammaproteobacteria</taxon>
        <taxon>Pasteurellales</taxon>
        <taxon>Pasteurellaceae</taxon>
        <taxon>Rodentibacter</taxon>
    </lineage>
</organism>
<keyword evidence="3" id="KW-1185">Reference proteome</keyword>
<dbReference type="STRING" id="1907939.BKL49_03165"/>
<gene>
    <name evidence="2" type="ORF">BKL49_03165</name>
</gene>
<feature type="transmembrane region" description="Helical" evidence="1">
    <location>
        <begin position="113"/>
        <end position="134"/>
    </location>
</feature>
<sequence>MFNFNHHSSYTPDTISRNIKRVKSGVIEVCRYSDAKFKQFVWLWIIAIIGVMTFQPEYRNSIYSDIEWTISPDSRITPRYYSYKNRMISIGESYPQYEEFKNEMLEIHGSRRYTGAFAILFPLFLFFLLILPNWRPLRIDTNRRIAYFWLFGKFYITRYDERANPLNALKPYSYQSRLTNPEHAALVLTLPHETDPNNIVRIDLGIYRPACDYQDQILKDFLADYMQSPNPDQEFAHYFKKEKRLWSDYINWFYHFSLFPTRGYNEKKTEAKIQQWLANNPEIY</sequence>
<proteinExistence type="predicted"/>
<dbReference type="EMBL" id="MLHQ01000009">
    <property type="protein sequence ID" value="OOF59462.1"/>
    <property type="molecule type" value="Genomic_DNA"/>
</dbReference>
<keyword evidence="1" id="KW-1133">Transmembrane helix</keyword>